<comment type="caution">
    <text evidence="1">The sequence shown here is derived from an EMBL/GenBank/DDBJ whole genome shotgun (WGS) entry which is preliminary data.</text>
</comment>
<reference evidence="1 2" key="1">
    <citation type="journal article" date="2013" name="Curr. Biol.">
        <title>The Genome of the Foraminiferan Reticulomyxa filosa.</title>
        <authorList>
            <person name="Glockner G."/>
            <person name="Hulsmann N."/>
            <person name="Schleicher M."/>
            <person name="Noegel A.A."/>
            <person name="Eichinger L."/>
            <person name="Gallinger C."/>
            <person name="Pawlowski J."/>
            <person name="Sierra R."/>
            <person name="Euteneuer U."/>
            <person name="Pillet L."/>
            <person name="Moustafa A."/>
            <person name="Platzer M."/>
            <person name="Groth M."/>
            <person name="Szafranski K."/>
            <person name="Schliwa M."/>
        </authorList>
    </citation>
    <scope>NUCLEOTIDE SEQUENCE [LARGE SCALE GENOMIC DNA]</scope>
</reference>
<dbReference type="AlphaFoldDB" id="X6NSP0"/>
<proteinExistence type="predicted"/>
<accession>X6NSP0</accession>
<evidence type="ECO:0000313" key="1">
    <source>
        <dbReference type="EMBL" id="ETO28774.1"/>
    </source>
</evidence>
<protein>
    <submittedName>
        <fullName evidence="1">Uncharacterized protein</fullName>
    </submittedName>
</protein>
<dbReference type="Proteomes" id="UP000023152">
    <property type="component" value="Unassembled WGS sequence"/>
</dbReference>
<dbReference type="EMBL" id="ASPP01006469">
    <property type="protein sequence ID" value="ETO28774.1"/>
    <property type="molecule type" value="Genomic_DNA"/>
</dbReference>
<organism evidence="1 2">
    <name type="scientific">Reticulomyxa filosa</name>
    <dbReference type="NCBI Taxonomy" id="46433"/>
    <lineage>
        <taxon>Eukaryota</taxon>
        <taxon>Sar</taxon>
        <taxon>Rhizaria</taxon>
        <taxon>Retaria</taxon>
        <taxon>Foraminifera</taxon>
        <taxon>Monothalamids</taxon>
        <taxon>Reticulomyxidae</taxon>
        <taxon>Reticulomyxa</taxon>
    </lineage>
</organism>
<keyword evidence="2" id="KW-1185">Reference proteome</keyword>
<name>X6NSP0_RETFI</name>
<sequence>METNTERVTDWAELLELKMINPNVEQKESVTKSAESDKSQQAMPQRNVLTIAENITPSGEAQTVTKIVNTNSKQHINSLQKSGIQEMLKQVKEEVWCHEKSGWFKKARKSDGTIKLCEFVVNKGETLDLTDGKFAKLTIEQKEQLRIALSFQSLISHWNNRSRFPSLGPLLEGIQSCVVVVCFFLRVGNHYHHHYHLMVNSGKEFGVQGMQWIAEIISSRHCLVDTVTIEGDCGLNDSCLEVLTNTFKCGREGIPQEKIKHLKLRFLSLHGQFGDARILNSMQDNLLNPAFTNIQEISINSKDCYRFRSKEDVDNLQVSNNLDDF</sequence>
<gene>
    <name evidence="1" type="ORF">RFI_08350</name>
</gene>
<evidence type="ECO:0000313" key="2">
    <source>
        <dbReference type="Proteomes" id="UP000023152"/>
    </source>
</evidence>